<dbReference type="Pfam" id="PF08889">
    <property type="entry name" value="WbqC"/>
    <property type="match status" value="2"/>
</dbReference>
<reference evidence="1 2" key="1">
    <citation type="submission" date="2022-12" db="EMBL/GenBank/DDBJ databases">
        <title>Chitinophagaceae gen. sp. nov., a new member of the family Chitinophagaceae, isolated from soil in a chemical factory.</title>
        <authorList>
            <person name="Ke Z."/>
        </authorList>
    </citation>
    <scope>NUCLEOTIDE SEQUENCE [LARGE SCALE GENOMIC DNA]</scope>
    <source>
        <strain evidence="1 2">LY-5</strain>
    </source>
</reference>
<dbReference type="RefSeq" id="WP_407032077.1">
    <property type="nucleotide sequence ID" value="NZ_JAQGEF010000016.1"/>
</dbReference>
<evidence type="ECO:0000313" key="2">
    <source>
        <dbReference type="Proteomes" id="UP001210231"/>
    </source>
</evidence>
<keyword evidence="2" id="KW-1185">Reference proteome</keyword>
<protein>
    <submittedName>
        <fullName evidence="1">WbqC family protein</fullName>
    </submittedName>
</protein>
<organism evidence="1 2">
    <name type="scientific">Polluticaenibacter yanchengensis</name>
    <dbReference type="NCBI Taxonomy" id="3014562"/>
    <lineage>
        <taxon>Bacteria</taxon>
        <taxon>Pseudomonadati</taxon>
        <taxon>Bacteroidota</taxon>
        <taxon>Chitinophagia</taxon>
        <taxon>Chitinophagales</taxon>
        <taxon>Chitinophagaceae</taxon>
        <taxon>Polluticaenibacter</taxon>
    </lineage>
</organism>
<dbReference type="Proteomes" id="UP001210231">
    <property type="component" value="Unassembled WGS sequence"/>
</dbReference>
<dbReference type="InterPro" id="IPR014985">
    <property type="entry name" value="WbqC"/>
</dbReference>
<sequence>MSTNIKTAIFNTQYFGCIPMYQALIKHENILIENQEYFQKMSYRNRCEILGSVNIITLTVPLKGGRDQKIHTSDIEINNTEKWQTQHIRSLQSCYNKSAYFEHYAPELEQIINRPYKNLHELNLATIKWVLKKLKYTGNISYTEQYHKTYPEDSFIDYRNQFIPKSRERYPTNNYYQLFQQNGFQPGLSILDLLFNEGPKAKSILINSQ</sequence>
<gene>
    <name evidence="1" type="ORF">O3P16_13090</name>
</gene>
<dbReference type="EMBL" id="JAQGEF010000016">
    <property type="protein sequence ID" value="MDA3615749.1"/>
    <property type="molecule type" value="Genomic_DNA"/>
</dbReference>
<evidence type="ECO:0000313" key="1">
    <source>
        <dbReference type="EMBL" id="MDA3615749.1"/>
    </source>
</evidence>
<accession>A0ABT4UMB0</accession>
<name>A0ABT4UMB0_9BACT</name>
<proteinExistence type="predicted"/>
<comment type="caution">
    <text evidence="1">The sequence shown here is derived from an EMBL/GenBank/DDBJ whole genome shotgun (WGS) entry which is preliminary data.</text>
</comment>